<geneLocation type="plasmid" evidence="2 3">
    <name>pRAHAQ02</name>
</geneLocation>
<evidence type="ECO:0000313" key="3">
    <source>
        <dbReference type="Proteomes" id="UP000007257"/>
    </source>
</evidence>
<keyword evidence="2" id="KW-0614">Plasmid</keyword>
<evidence type="ECO:0000256" key="1">
    <source>
        <dbReference type="SAM" id="MobiDB-lite"/>
    </source>
</evidence>
<sequence>MRLLTKSEVENISGGNNGNVPSSGMTGGGGVVAGSYGGLGGMIVSGMGGLIAGSGNCFGNSGGR</sequence>
<dbReference type="KEGG" id="rah:Rahaq_5164"/>
<feature type="region of interest" description="Disordered" evidence="1">
    <location>
        <begin position="1"/>
        <end position="26"/>
    </location>
</feature>
<evidence type="ECO:0000313" key="2">
    <source>
        <dbReference type="EMBL" id="ADW76727.1"/>
    </source>
</evidence>
<dbReference type="HOGENOM" id="CLU_2864644_0_0_6"/>
<name>A0A0H3FHR0_RAHSY</name>
<organism evidence="2 3">
    <name type="scientific">Rahnella sp. (strain Y9602)</name>
    <dbReference type="NCBI Taxonomy" id="2703885"/>
    <lineage>
        <taxon>Bacteria</taxon>
        <taxon>Pseudomonadati</taxon>
        <taxon>Pseudomonadota</taxon>
        <taxon>Gammaproteobacteria</taxon>
        <taxon>Enterobacterales</taxon>
        <taxon>Yersiniaceae</taxon>
        <taxon>Rahnella</taxon>
    </lineage>
</organism>
<reference evidence="3" key="1">
    <citation type="submission" date="2011-01" db="EMBL/GenBank/DDBJ databases">
        <title>Complete sequence of plasmid2 of Rahnella sp. Y9602.</title>
        <authorList>
            <consortium name="US DOE Joint Genome Institute"/>
            <person name="Lucas S."/>
            <person name="Copeland A."/>
            <person name="Lapidus A."/>
            <person name="Cheng J.-F."/>
            <person name="Goodwin L."/>
            <person name="Pitluck S."/>
            <person name="Lu M."/>
            <person name="Detter J.C."/>
            <person name="Han C."/>
            <person name="Tapia R."/>
            <person name="Land M."/>
            <person name="Hauser L."/>
            <person name="Kyrpides N."/>
            <person name="Ivanova N."/>
            <person name="Ovchinnikova G."/>
            <person name="Pagani I."/>
            <person name="Sobecky P.A."/>
            <person name="Martinez R.J."/>
            <person name="Woyke T."/>
        </authorList>
    </citation>
    <scope>NUCLEOTIDE SEQUENCE [LARGE SCALE GENOMIC DNA]</scope>
    <source>
        <strain evidence="3">Y9602</strain>
        <plasmid evidence="3">pRAHAQ02</plasmid>
    </source>
</reference>
<proteinExistence type="predicted"/>
<feature type="compositionally biased region" description="Low complexity" evidence="1">
    <location>
        <begin position="11"/>
        <end position="24"/>
    </location>
</feature>
<dbReference type="Proteomes" id="UP000007257">
    <property type="component" value="Plasmid pRAHAQ02"/>
</dbReference>
<accession>A0A0H3FHR0</accession>
<protein>
    <submittedName>
        <fullName evidence="2">Uncharacterized protein</fullName>
    </submittedName>
</protein>
<gene>
    <name evidence="2" type="ordered locus">Rahaq_5164</name>
</gene>
<dbReference type="AlphaFoldDB" id="A0A0H3FHR0"/>
<reference evidence="2 3" key="2">
    <citation type="journal article" date="2012" name="J. Bacteriol.">
        <title>Complete Genome Sequence of Rahnella sp. Strain Y9602, a Gammaproteobacterium Isolate from Metal- and Radionuclide-Contaminated Soil.</title>
        <authorList>
            <person name="Martinez R.J."/>
            <person name="Bruce D."/>
            <person name="Detter C."/>
            <person name="Goodwin L.A."/>
            <person name="Han J."/>
            <person name="Han C.S."/>
            <person name="Held B."/>
            <person name="Land M.L."/>
            <person name="Mikhailova N."/>
            <person name="Nolan M."/>
            <person name="Pennacchio L."/>
            <person name="Pitluck S."/>
            <person name="Tapia R."/>
            <person name="Woyke T."/>
            <person name="Sobecky P.A."/>
        </authorList>
    </citation>
    <scope>NUCLEOTIDE SEQUENCE [LARGE SCALE GENOMIC DNA]</scope>
    <source>
        <strain evidence="2 3">Y9602</strain>
        <plasmid evidence="2 3">pRAHAQ02</plasmid>
    </source>
</reference>
<dbReference type="EMBL" id="CP002507">
    <property type="protein sequence ID" value="ADW76727.1"/>
    <property type="molecule type" value="Genomic_DNA"/>
</dbReference>